<feature type="region of interest" description="Disordered" evidence="8">
    <location>
        <begin position="418"/>
        <end position="451"/>
    </location>
</feature>
<name>A0A250WXG6_9CHLO</name>
<feature type="compositionally biased region" description="Low complexity" evidence="8">
    <location>
        <begin position="426"/>
        <end position="451"/>
    </location>
</feature>
<keyword evidence="5" id="KW-0677">Repeat</keyword>
<evidence type="ECO:0000313" key="11">
    <source>
        <dbReference type="Proteomes" id="UP000232323"/>
    </source>
</evidence>
<dbReference type="GO" id="GO:0000049">
    <property type="term" value="F:tRNA binding"/>
    <property type="evidence" value="ECO:0007669"/>
    <property type="project" value="TreeGrafter"/>
</dbReference>
<evidence type="ECO:0000256" key="5">
    <source>
        <dbReference type="ARBA" id="ARBA00022737"/>
    </source>
</evidence>
<dbReference type="PANTHER" id="PTHR13227">
    <property type="entry name" value="EUKARYOTIC TRANSLATION INITIATION FACTOR 2A"/>
    <property type="match status" value="1"/>
</dbReference>
<dbReference type="GO" id="GO:0043022">
    <property type="term" value="F:ribosome binding"/>
    <property type="evidence" value="ECO:0007669"/>
    <property type="project" value="TreeGrafter"/>
</dbReference>
<keyword evidence="3" id="KW-0396">Initiation factor</keyword>
<gene>
    <name evidence="10" type="ORF">CEUSTIGMA_g2976.t1</name>
</gene>
<dbReference type="InterPro" id="IPR013979">
    <property type="entry name" value="TIF_beta_prop-like"/>
</dbReference>
<dbReference type="Pfam" id="PF08662">
    <property type="entry name" value="eIF2A"/>
    <property type="match status" value="1"/>
</dbReference>
<dbReference type="GO" id="GO:0003729">
    <property type="term" value="F:mRNA binding"/>
    <property type="evidence" value="ECO:0007669"/>
    <property type="project" value="TreeGrafter"/>
</dbReference>
<evidence type="ECO:0000256" key="1">
    <source>
        <dbReference type="ARBA" id="ARBA00009573"/>
    </source>
</evidence>
<sequence>MSTPNLIARHPEDIAFYSHGISDKLLSIPGHNFLASSDGSLLVIITATAVDVYDGHGTTKITSIPEPSVILTSLSPNKGYLVTCTKPKKDEQGQPGTNLKVWSLPDGTAVQAVPQKQVSKDHWPAIHWAGDDSAFAHCVTNTAHIYGKEDGFSSYRKLMIKGVTGLSLSPAASGPALTKLAAFIPESKGAPASAGVYDWSGSGHSEPQPVVRKSFFRTQGAQMLWNKTGSAVLVLAFTDFDVTNQSYYGEQKLHYLPSDPAKSDKACTVDLKEGPVHDVQWSATGDYFAVVAGFIPSKVMLYDANCKPVYDFGSGPYNTIRWNPFGRFLAVAGFGNLPGDIIFYDKKASGTCKQMGAVRCPAVTAEWSPDGRHLLTATTAPRLRVDNGYKVFTYYGQQVSTQSFPTLYEAAWLPAPPGTFQDRPQSPSRLTASASGSSAGQGPATAAVPAPRAAGYVPPHLRGTGGAAAAAAVKPQFSLAFDSSDKPGRVSSRPQSAKPQVPGAEFVGKPAGGGNSSGGAAKGRVKKADDRSNPTTTGTVGAFSYPPAPCRGGANASPAAKEESDDRTAAGEKQAVPEGSAESAIDVTADAGGASAAGPEEPAKRIRALQKKLRQVTDLKEKLQKEGGKNITPEQQVKLSGEAALVSELAALGVSQQ</sequence>
<evidence type="ECO:0000313" key="10">
    <source>
        <dbReference type="EMBL" id="GAX75533.1"/>
    </source>
</evidence>
<feature type="compositionally biased region" description="Gly residues" evidence="8">
    <location>
        <begin position="510"/>
        <end position="521"/>
    </location>
</feature>
<keyword evidence="7" id="KW-0648">Protein biosynthesis</keyword>
<comment type="caution">
    <text evidence="10">The sequence shown here is derived from an EMBL/GenBank/DDBJ whole genome shotgun (WGS) entry which is preliminary data.</text>
</comment>
<evidence type="ECO:0000256" key="7">
    <source>
        <dbReference type="ARBA" id="ARBA00022917"/>
    </source>
</evidence>
<dbReference type="SUPFAM" id="SSF82171">
    <property type="entry name" value="DPP6 N-terminal domain-like"/>
    <property type="match status" value="1"/>
</dbReference>
<reference evidence="10 11" key="1">
    <citation type="submission" date="2017-08" db="EMBL/GenBank/DDBJ databases">
        <title>Acidophilic green algal genome provides insights into adaptation to an acidic environment.</title>
        <authorList>
            <person name="Hirooka S."/>
            <person name="Hirose Y."/>
            <person name="Kanesaki Y."/>
            <person name="Higuchi S."/>
            <person name="Fujiwara T."/>
            <person name="Onuma R."/>
            <person name="Era A."/>
            <person name="Ohbayashi R."/>
            <person name="Uzuka A."/>
            <person name="Nozaki H."/>
            <person name="Yoshikawa H."/>
            <person name="Miyagishima S.Y."/>
        </authorList>
    </citation>
    <scope>NUCLEOTIDE SEQUENCE [LARGE SCALE GENOMIC DNA]</scope>
    <source>
        <strain evidence="10 11">NIES-2499</strain>
    </source>
</reference>
<dbReference type="GO" id="GO:0022627">
    <property type="term" value="C:cytosolic small ribosomal subunit"/>
    <property type="evidence" value="ECO:0007669"/>
    <property type="project" value="TreeGrafter"/>
</dbReference>
<dbReference type="GO" id="GO:0006417">
    <property type="term" value="P:regulation of translation"/>
    <property type="evidence" value="ECO:0007669"/>
    <property type="project" value="UniProtKB-KW"/>
</dbReference>
<feature type="region of interest" description="Disordered" evidence="8">
    <location>
        <begin position="482"/>
        <end position="603"/>
    </location>
</feature>
<feature type="domain" description="Translation initiation factor beta propellor-like" evidence="9">
    <location>
        <begin position="213"/>
        <end position="409"/>
    </location>
</feature>
<feature type="compositionally biased region" description="Low complexity" evidence="8">
    <location>
        <begin position="589"/>
        <end position="600"/>
    </location>
</feature>
<feature type="compositionally biased region" description="Basic and acidic residues" evidence="8">
    <location>
        <begin position="560"/>
        <end position="570"/>
    </location>
</feature>
<keyword evidence="4" id="KW-0853">WD repeat</keyword>
<evidence type="ECO:0000256" key="3">
    <source>
        <dbReference type="ARBA" id="ARBA00022540"/>
    </source>
</evidence>
<dbReference type="GO" id="GO:0003743">
    <property type="term" value="F:translation initiation factor activity"/>
    <property type="evidence" value="ECO:0007669"/>
    <property type="project" value="UniProtKB-KW"/>
</dbReference>
<keyword evidence="11" id="KW-1185">Reference proteome</keyword>
<evidence type="ECO:0000256" key="4">
    <source>
        <dbReference type="ARBA" id="ARBA00022574"/>
    </source>
</evidence>
<evidence type="ECO:0000256" key="2">
    <source>
        <dbReference type="ARBA" id="ARBA00013819"/>
    </source>
</evidence>
<dbReference type="EMBL" id="BEGY01000012">
    <property type="protein sequence ID" value="GAX75533.1"/>
    <property type="molecule type" value="Genomic_DNA"/>
</dbReference>
<dbReference type="InterPro" id="IPR015943">
    <property type="entry name" value="WD40/YVTN_repeat-like_dom_sf"/>
</dbReference>
<protein>
    <recommendedName>
        <fullName evidence="2">Eukaryotic translation initiation factor 2A</fullName>
    </recommendedName>
</protein>
<keyword evidence="6" id="KW-0810">Translation regulation</keyword>
<dbReference type="OrthoDB" id="2194683at2759"/>
<accession>A0A250WXG6</accession>
<evidence type="ECO:0000256" key="8">
    <source>
        <dbReference type="SAM" id="MobiDB-lite"/>
    </source>
</evidence>
<proteinExistence type="inferred from homology"/>
<evidence type="ECO:0000259" key="9">
    <source>
        <dbReference type="Pfam" id="PF08662"/>
    </source>
</evidence>
<evidence type="ECO:0000256" key="6">
    <source>
        <dbReference type="ARBA" id="ARBA00022845"/>
    </source>
</evidence>
<dbReference type="AlphaFoldDB" id="A0A250WXG6"/>
<dbReference type="STRING" id="1157962.A0A250WXG6"/>
<dbReference type="PANTHER" id="PTHR13227:SF0">
    <property type="entry name" value="EUKARYOTIC TRANSLATION INITIATION FACTOR 2A"/>
    <property type="match status" value="1"/>
</dbReference>
<comment type="similarity">
    <text evidence="1">Belongs to the WD repeat EIF2A family.</text>
</comment>
<dbReference type="Proteomes" id="UP000232323">
    <property type="component" value="Unassembled WGS sequence"/>
</dbReference>
<organism evidence="10 11">
    <name type="scientific">Chlamydomonas eustigma</name>
    <dbReference type="NCBI Taxonomy" id="1157962"/>
    <lineage>
        <taxon>Eukaryota</taxon>
        <taxon>Viridiplantae</taxon>
        <taxon>Chlorophyta</taxon>
        <taxon>core chlorophytes</taxon>
        <taxon>Chlorophyceae</taxon>
        <taxon>CS clade</taxon>
        <taxon>Chlamydomonadales</taxon>
        <taxon>Chlamydomonadaceae</taxon>
        <taxon>Chlamydomonas</taxon>
    </lineage>
</organism>
<dbReference type="InterPro" id="IPR011387">
    <property type="entry name" value="TIF2A"/>
</dbReference>
<dbReference type="Gene3D" id="2.130.10.10">
    <property type="entry name" value="YVTN repeat-like/Quinoprotein amine dehydrogenase"/>
    <property type="match status" value="1"/>
</dbReference>